<dbReference type="AlphaFoldDB" id="A0AAV2JIE1"/>
<dbReference type="EMBL" id="OZ035835">
    <property type="protein sequence ID" value="CAL1577292.1"/>
    <property type="molecule type" value="Genomic_DNA"/>
</dbReference>
<reference evidence="2 3" key="1">
    <citation type="submission" date="2024-04" db="EMBL/GenBank/DDBJ databases">
        <authorList>
            <person name="Waldvogel A.-M."/>
            <person name="Schoenle A."/>
        </authorList>
    </citation>
    <scope>NUCLEOTIDE SEQUENCE [LARGE SCALE GENOMIC DNA]</scope>
</reference>
<organism evidence="2 3">
    <name type="scientific">Knipowitschia caucasica</name>
    <name type="common">Caucasian dwarf goby</name>
    <name type="synonym">Pomatoschistus caucasicus</name>
    <dbReference type="NCBI Taxonomy" id="637954"/>
    <lineage>
        <taxon>Eukaryota</taxon>
        <taxon>Metazoa</taxon>
        <taxon>Chordata</taxon>
        <taxon>Craniata</taxon>
        <taxon>Vertebrata</taxon>
        <taxon>Euteleostomi</taxon>
        <taxon>Actinopterygii</taxon>
        <taxon>Neopterygii</taxon>
        <taxon>Teleostei</taxon>
        <taxon>Neoteleostei</taxon>
        <taxon>Acanthomorphata</taxon>
        <taxon>Gobiaria</taxon>
        <taxon>Gobiiformes</taxon>
        <taxon>Gobioidei</taxon>
        <taxon>Gobiidae</taxon>
        <taxon>Gobiinae</taxon>
        <taxon>Knipowitschia</taxon>
    </lineage>
</organism>
<feature type="region of interest" description="Disordered" evidence="1">
    <location>
        <begin position="36"/>
        <end position="57"/>
    </location>
</feature>
<proteinExistence type="predicted"/>
<name>A0AAV2JIE1_KNICA</name>
<evidence type="ECO:0000313" key="2">
    <source>
        <dbReference type="EMBL" id="CAL1577292.1"/>
    </source>
</evidence>
<sequence length="70" mass="7899">MLCLKGNDFLEESPYEPVNSRLSDIFRLAPILEGDGLSPEPTGWPFTDPQDQSRNRRAHPNWAILGFGEV</sequence>
<dbReference type="Proteomes" id="UP001497482">
    <property type="component" value="Chromosome 13"/>
</dbReference>
<gene>
    <name evidence="2" type="ORF">KC01_LOCUS8663</name>
</gene>
<accession>A0AAV2JIE1</accession>
<evidence type="ECO:0000313" key="3">
    <source>
        <dbReference type="Proteomes" id="UP001497482"/>
    </source>
</evidence>
<protein>
    <submittedName>
        <fullName evidence="2">Uncharacterized protein</fullName>
    </submittedName>
</protein>
<keyword evidence="3" id="KW-1185">Reference proteome</keyword>
<evidence type="ECO:0000256" key="1">
    <source>
        <dbReference type="SAM" id="MobiDB-lite"/>
    </source>
</evidence>